<dbReference type="AlphaFoldDB" id="A0A914CB78"/>
<dbReference type="SUPFAM" id="SSF52091">
    <property type="entry name" value="SpoIIaa-like"/>
    <property type="match status" value="1"/>
</dbReference>
<dbReference type="PROSITE" id="PS50801">
    <property type="entry name" value="STAS"/>
    <property type="match status" value="1"/>
</dbReference>
<dbReference type="InterPro" id="IPR001902">
    <property type="entry name" value="SLC26A/SulP_fam"/>
</dbReference>
<feature type="transmembrane region" description="Helical" evidence="5">
    <location>
        <begin position="429"/>
        <end position="456"/>
    </location>
</feature>
<proteinExistence type="predicted"/>
<evidence type="ECO:0000259" key="6">
    <source>
        <dbReference type="PROSITE" id="PS50801"/>
    </source>
</evidence>
<keyword evidence="4 5" id="KW-0472">Membrane</keyword>
<feature type="transmembrane region" description="Helical" evidence="5">
    <location>
        <begin position="307"/>
        <end position="330"/>
    </location>
</feature>
<dbReference type="WBParaSite" id="ACRNAN_Path_779.g2935.t1">
    <property type="protein sequence ID" value="ACRNAN_Path_779.g2935.t1"/>
    <property type="gene ID" value="ACRNAN_Path_779.g2935"/>
</dbReference>
<sequence length="734" mass="82419">MSQDAEDGPEIWINDQRLLQQPTTRAPMDQEEFDAKFLYHRPDHKHSVLVRHTAKFLRRYYRPCTSPKAFISTILSFVPIISWLPKYNFSENLLNDAIGGLTVGVMHVPQGIAYAMLAGVHPVVGLYTSFFPPLFYMMFGTSRHNSIGSFAVVSLMAGVTVNNIHAEYDAQSTVINTNLTDNIQTTATIEAPSPIMIASTLALCVGLIQILMGFLRLEIITTYFSDQVVAGFTTGASMHVFTTQLKDFFGIPHLPKRYGPGNMFLKLYDILSHATDSNIWTVIISVGSLLFLVIGKDYANPWVKRKFNLATQIPFELILVILTTFLSFLFHFHSKLDVKIVSKLPIGMPSPQIPDWSLIPKVLPNAIGIAVVVLAIHISLGKMFAKKLNYKIDPGQELYALGLSSSLSAVFPVYPVSCSLGRTLVNVEAAAIILYVGQWLRTLPMCVLSAIIMFALKGMFKKILDLRTLWPLSKIDFSIWLVSFLATICWDVSEGLAVSIIYALMTTVCRTQWPRWHFLSNLNGTNDFRDAERYQHVEPSKGICIFRFDSPLLFTNVDLFKTCIEKAATRWQNQCPYELDAKDLKVINPKISLVDIKDKHIDIDQICEIPILIRNGSSSCSLKNVSALQQHFIIDCSGFTFVDYMGVNALKEVFTEMRNKHVIVYFAAAKAPVRDLFEASGFYKSVPKCNFYPTIRDAVAIAKKRQYASAAYLLTEISMPHDALEAMIKAHPMD</sequence>
<keyword evidence="7" id="KW-1185">Reference proteome</keyword>
<dbReference type="GO" id="GO:0055085">
    <property type="term" value="P:transmembrane transport"/>
    <property type="evidence" value="ECO:0007669"/>
    <property type="project" value="InterPro"/>
</dbReference>
<dbReference type="Proteomes" id="UP000887540">
    <property type="component" value="Unplaced"/>
</dbReference>
<feature type="transmembrane region" description="Helical" evidence="5">
    <location>
        <begin position="112"/>
        <end position="136"/>
    </location>
</feature>
<evidence type="ECO:0000256" key="5">
    <source>
        <dbReference type="SAM" id="Phobius"/>
    </source>
</evidence>
<feature type="transmembrane region" description="Helical" evidence="5">
    <location>
        <begin position="366"/>
        <end position="385"/>
    </location>
</feature>
<feature type="transmembrane region" description="Helical" evidence="5">
    <location>
        <begin position="195"/>
        <end position="215"/>
    </location>
</feature>
<dbReference type="GO" id="GO:0016020">
    <property type="term" value="C:membrane"/>
    <property type="evidence" value="ECO:0007669"/>
    <property type="project" value="UniProtKB-SubCell"/>
</dbReference>
<evidence type="ECO:0000313" key="7">
    <source>
        <dbReference type="Proteomes" id="UP000887540"/>
    </source>
</evidence>
<dbReference type="InterPro" id="IPR036513">
    <property type="entry name" value="STAS_dom_sf"/>
</dbReference>
<dbReference type="NCBIfam" id="TIGR00815">
    <property type="entry name" value="sulP"/>
    <property type="match status" value="1"/>
</dbReference>
<name>A0A914CB78_9BILA</name>
<protein>
    <submittedName>
        <fullName evidence="8">STAS domain-containing protein</fullName>
    </submittedName>
</protein>
<dbReference type="PANTHER" id="PTHR11814">
    <property type="entry name" value="SULFATE TRANSPORTER"/>
    <property type="match status" value="1"/>
</dbReference>
<dbReference type="InterPro" id="IPR002645">
    <property type="entry name" value="STAS_dom"/>
</dbReference>
<reference evidence="8" key="1">
    <citation type="submission" date="2022-11" db="UniProtKB">
        <authorList>
            <consortium name="WormBaseParasite"/>
        </authorList>
    </citation>
    <scope>IDENTIFICATION</scope>
</reference>
<comment type="subcellular location">
    <subcellularLocation>
        <location evidence="1">Membrane</location>
        <topology evidence="1">Multi-pass membrane protein</topology>
    </subcellularLocation>
</comment>
<evidence type="ECO:0000256" key="1">
    <source>
        <dbReference type="ARBA" id="ARBA00004141"/>
    </source>
</evidence>
<dbReference type="InterPro" id="IPR011547">
    <property type="entry name" value="SLC26A/SulP_dom"/>
</dbReference>
<evidence type="ECO:0000256" key="4">
    <source>
        <dbReference type="ARBA" id="ARBA00023136"/>
    </source>
</evidence>
<accession>A0A914CB78</accession>
<feature type="transmembrane region" description="Helical" evidence="5">
    <location>
        <begin position="397"/>
        <end position="417"/>
    </location>
</feature>
<dbReference type="Pfam" id="PF00916">
    <property type="entry name" value="Sulfate_transp"/>
    <property type="match status" value="1"/>
</dbReference>
<keyword evidence="3 5" id="KW-1133">Transmembrane helix</keyword>
<dbReference type="Pfam" id="PF01740">
    <property type="entry name" value="STAS"/>
    <property type="match status" value="1"/>
</dbReference>
<evidence type="ECO:0000256" key="3">
    <source>
        <dbReference type="ARBA" id="ARBA00022989"/>
    </source>
</evidence>
<organism evidence="7 8">
    <name type="scientific">Acrobeloides nanus</name>
    <dbReference type="NCBI Taxonomy" id="290746"/>
    <lineage>
        <taxon>Eukaryota</taxon>
        <taxon>Metazoa</taxon>
        <taxon>Ecdysozoa</taxon>
        <taxon>Nematoda</taxon>
        <taxon>Chromadorea</taxon>
        <taxon>Rhabditida</taxon>
        <taxon>Tylenchina</taxon>
        <taxon>Cephalobomorpha</taxon>
        <taxon>Cephaloboidea</taxon>
        <taxon>Cephalobidae</taxon>
        <taxon>Acrobeloides</taxon>
    </lineage>
</organism>
<feature type="transmembrane region" description="Helical" evidence="5">
    <location>
        <begin position="65"/>
        <end position="84"/>
    </location>
</feature>
<evidence type="ECO:0000313" key="8">
    <source>
        <dbReference type="WBParaSite" id="ACRNAN_Path_779.g2935.t1"/>
    </source>
</evidence>
<keyword evidence="2 5" id="KW-0812">Transmembrane</keyword>
<dbReference type="Gene3D" id="3.30.750.24">
    <property type="entry name" value="STAS domain"/>
    <property type="match status" value="1"/>
</dbReference>
<dbReference type="CDD" id="cd07042">
    <property type="entry name" value="STAS_SulP_like_sulfate_transporter"/>
    <property type="match status" value="1"/>
</dbReference>
<feature type="domain" description="STAS" evidence="6">
    <location>
        <begin position="533"/>
        <end position="702"/>
    </location>
</feature>
<evidence type="ECO:0000256" key="2">
    <source>
        <dbReference type="ARBA" id="ARBA00022692"/>
    </source>
</evidence>
<feature type="transmembrane region" description="Helical" evidence="5">
    <location>
        <begin position="277"/>
        <end position="295"/>
    </location>
</feature>